<dbReference type="EMBL" id="CP002447">
    <property type="protein sequence ID" value="ADV13018.1"/>
    <property type="molecule type" value="Genomic_DNA"/>
</dbReference>
<dbReference type="OrthoDB" id="9933555at2"/>
<evidence type="ECO:0000256" key="1">
    <source>
        <dbReference type="SAM" id="MobiDB-lite"/>
    </source>
</evidence>
<name>E8T8X0_MESCW</name>
<feature type="region of interest" description="Disordered" evidence="1">
    <location>
        <begin position="39"/>
        <end position="69"/>
    </location>
</feature>
<proteinExistence type="predicted"/>
<dbReference type="PATRIC" id="fig|765698.3.peg.4392"/>
<dbReference type="AlphaFoldDB" id="E8T8X0"/>
<evidence type="ECO:0000313" key="3">
    <source>
        <dbReference type="Proteomes" id="UP000007471"/>
    </source>
</evidence>
<feature type="compositionally biased region" description="Basic residues" evidence="1">
    <location>
        <begin position="57"/>
        <end position="69"/>
    </location>
</feature>
<sequence>MSGKPPDITVTALFTAAAAAARKESRRYWSMNDKRFPIQEPSFWPATPEGIDDTLAGRRRRRRQKGMWT</sequence>
<protein>
    <submittedName>
        <fullName evidence="2">Uncharacterized protein</fullName>
    </submittedName>
</protein>
<dbReference type="RefSeq" id="WP_013531684.1">
    <property type="nucleotide sequence ID" value="NC_014923.1"/>
</dbReference>
<organism evidence="2 3">
    <name type="scientific">Mesorhizobium ciceri biovar biserrulae (strain HAMBI 2942 / LMG 23838 / WSM1271)</name>
    <dbReference type="NCBI Taxonomy" id="765698"/>
    <lineage>
        <taxon>Bacteria</taxon>
        <taxon>Pseudomonadati</taxon>
        <taxon>Pseudomonadota</taxon>
        <taxon>Alphaproteobacteria</taxon>
        <taxon>Hyphomicrobiales</taxon>
        <taxon>Phyllobacteriaceae</taxon>
        <taxon>Mesorhizobium</taxon>
    </lineage>
</organism>
<dbReference type="Proteomes" id="UP000007471">
    <property type="component" value="Chromosome"/>
</dbReference>
<dbReference type="HOGENOM" id="CLU_2771088_0_0_5"/>
<dbReference type="KEGG" id="mci:Mesci_3902"/>
<reference evidence="3" key="1">
    <citation type="submission" date="2011-01" db="EMBL/GenBank/DDBJ databases">
        <title>Complete sequence of chromosome of Mesorhizobium ciceri bv. biserrulae WSM1271.</title>
        <authorList>
            <person name="Lucas S."/>
            <person name="Copeland A."/>
            <person name="Lapidus A."/>
            <person name="Cheng J.-F."/>
            <person name="Goodwin L."/>
            <person name="Pitluck S."/>
            <person name="Teshima H."/>
            <person name="Detter J.C."/>
            <person name="Han C."/>
            <person name="Tapia R."/>
            <person name="Land M."/>
            <person name="Hauser L."/>
            <person name="Kyrpides N."/>
            <person name="Ivanova N."/>
            <person name="Nandasena K."/>
            <person name="Reeve W.G."/>
            <person name="Howieson J.G."/>
            <person name="O'Hara G."/>
            <person name="Tiwari R.P."/>
            <person name="Woyke T."/>
        </authorList>
    </citation>
    <scope>NUCLEOTIDE SEQUENCE [LARGE SCALE GENOMIC DNA]</scope>
    <source>
        <strain evidence="3">HAMBI 2942 / LMG 23838 / WSM1271</strain>
    </source>
</reference>
<evidence type="ECO:0000313" key="2">
    <source>
        <dbReference type="EMBL" id="ADV13018.1"/>
    </source>
</evidence>
<accession>E8T8X0</accession>
<gene>
    <name evidence="2" type="ordered locus">Mesci_3902</name>
</gene>